<keyword evidence="3" id="KW-0560">Oxidoreductase</keyword>
<gene>
    <name evidence="5" type="ORF">JO380_003548</name>
</gene>
<dbReference type="InterPro" id="IPR024072">
    <property type="entry name" value="DHFR-like_dom_sf"/>
</dbReference>
<comment type="pathway">
    <text evidence="1">Cofactor biosynthesis; riboflavin biosynthesis.</text>
</comment>
<evidence type="ECO:0000256" key="3">
    <source>
        <dbReference type="ARBA" id="ARBA00023002"/>
    </source>
</evidence>
<dbReference type="EMBL" id="JAUSVM010000001">
    <property type="protein sequence ID" value="MDQ0427167.1"/>
    <property type="molecule type" value="Genomic_DNA"/>
</dbReference>
<dbReference type="SUPFAM" id="SSF53597">
    <property type="entry name" value="Dihydrofolate reductase-like"/>
    <property type="match status" value="1"/>
</dbReference>
<proteinExistence type="predicted"/>
<dbReference type="Proteomes" id="UP001240250">
    <property type="component" value="Unassembled WGS sequence"/>
</dbReference>
<dbReference type="RefSeq" id="WP_070320522.1">
    <property type="nucleotide sequence ID" value="NZ_CP194061.1"/>
</dbReference>
<evidence type="ECO:0000256" key="2">
    <source>
        <dbReference type="ARBA" id="ARBA00022857"/>
    </source>
</evidence>
<organism evidence="5 6">
    <name type="scientific">Cellulomonas iranensis</name>
    <dbReference type="NCBI Taxonomy" id="76862"/>
    <lineage>
        <taxon>Bacteria</taxon>
        <taxon>Bacillati</taxon>
        <taxon>Actinomycetota</taxon>
        <taxon>Actinomycetes</taxon>
        <taxon>Micrococcales</taxon>
        <taxon>Cellulomonadaceae</taxon>
        <taxon>Cellulomonas</taxon>
    </lineage>
</organism>
<evidence type="ECO:0000313" key="6">
    <source>
        <dbReference type="Proteomes" id="UP001240250"/>
    </source>
</evidence>
<dbReference type="InterPro" id="IPR002734">
    <property type="entry name" value="RibDG_C"/>
</dbReference>
<sequence length="267" mass="27199">MPEPTPPDVPLDVLVPVTDRRTLAPVPGEAELVALLVRDAPHVRANMVASVDGAATGGDDRSGSLGTPADARVFAVLRALADVVLVGAGTVRAEGYRELPVADHLRAARTAAGLPEVVELAVVTRRGDVPADLATGARPPLVVTGAAGAARARDLVGPDRTLVVPGHDDPDSPDLPAAVTALRARGLTRVLAEGGPGLLGDLLVADVVDELCLTTSPTLVAGPAPRVVHGAPWLAPPRPAHLRHVLHAPDGTLLTCWDLRAAVGSGA</sequence>
<dbReference type="PANTHER" id="PTHR38011">
    <property type="entry name" value="DIHYDROFOLATE REDUCTASE FAMILY PROTEIN (AFU_ORTHOLOGUE AFUA_8G06820)"/>
    <property type="match status" value="1"/>
</dbReference>
<dbReference type="PANTHER" id="PTHR38011:SF7">
    <property type="entry name" value="2,5-DIAMINO-6-RIBOSYLAMINO-4(3H)-PYRIMIDINONE 5'-PHOSPHATE REDUCTASE"/>
    <property type="match status" value="1"/>
</dbReference>
<keyword evidence="6" id="KW-1185">Reference proteome</keyword>
<evidence type="ECO:0000256" key="1">
    <source>
        <dbReference type="ARBA" id="ARBA00005104"/>
    </source>
</evidence>
<evidence type="ECO:0000313" key="5">
    <source>
        <dbReference type="EMBL" id="MDQ0427167.1"/>
    </source>
</evidence>
<dbReference type="InterPro" id="IPR050765">
    <property type="entry name" value="Riboflavin_Biosynth_HTPR"/>
</dbReference>
<keyword evidence="2" id="KW-0521">NADP</keyword>
<accession>A0ABU0GPA7</accession>
<feature type="domain" description="Bacterial bifunctional deaminase-reductase C-terminal" evidence="4">
    <location>
        <begin position="41"/>
        <end position="235"/>
    </location>
</feature>
<comment type="caution">
    <text evidence="5">The sequence shown here is derived from an EMBL/GenBank/DDBJ whole genome shotgun (WGS) entry which is preliminary data.</text>
</comment>
<dbReference type="Gene3D" id="3.40.430.10">
    <property type="entry name" value="Dihydrofolate Reductase, subunit A"/>
    <property type="match status" value="1"/>
</dbReference>
<name>A0ABU0GPA7_9CELL</name>
<reference evidence="5 6" key="1">
    <citation type="submission" date="2023-07" db="EMBL/GenBank/DDBJ databases">
        <title>Sequencing the genomes of 1000 actinobacteria strains.</title>
        <authorList>
            <person name="Klenk H.-P."/>
        </authorList>
    </citation>
    <scope>NUCLEOTIDE SEQUENCE [LARGE SCALE GENOMIC DNA]</scope>
    <source>
        <strain evidence="5 6">DSM 14785</strain>
    </source>
</reference>
<evidence type="ECO:0000259" key="4">
    <source>
        <dbReference type="Pfam" id="PF01872"/>
    </source>
</evidence>
<protein>
    <submittedName>
        <fullName evidence="5">Riboflavin biosynthesis pyrimidine reductase</fullName>
    </submittedName>
</protein>
<dbReference type="Pfam" id="PF01872">
    <property type="entry name" value="RibD_C"/>
    <property type="match status" value="1"/>
</dbReference>